<dbReference type="Gene3D" id="3.40.50.1820">
    <property type="entry name" value="alpha/beta hydrolase"/>
    <property type="match status" value="1"/>
</dbReference>
<dbReference type="Pfam" id="PF02230">
    <property type="entry name" value="Abhydrolase_2"/>
    <property type="match status" value="1"/>
</dbReference>
<dbReference type="SUPFAM" id="SSF53474">
    <property type="entry name" value="alpha/beta-Hydrolases"/>
    <property type="match status" value="1"/>
</dbReference>
<protein>
    <submittedName>
        <fullName evidence="2">Hydrolase</fullName>
    </submittedName>
</protein>
<accession>A0ABM7NRP0</accession>
<feature type="domain" description="Phospholipase/carboxylesterase/thioesterase" evidence="1">
    <location>
        <begin position="87"/>
        <end position="306"/>
    </location>
</feature>
<dbReference type="InterPro" id="IPR029058">
    <property type="entry name" value="AB_hydrolase_fold"/>
</dbReference>
<dbReference type="GO" id="GO:0016787">
    <property type="term" value="F:hydrolase activity"/>
    <property type="evidence" value="ECO:0007669"/>
    <property type="project" value="UniProtKB-KW"/>
</dbReference>
<sequence>MEDNTWIDYLTINENDYGVSNNLEIEHYYNINTESDTYLQSAIDTWSLIYKTGTKFIELEFGNIFQVDVYDRYYLIYVPNECIVGEKYPVVIFLHGLSQSAWHNALKRTGLIELANEKHFIVLFGQGQGEISCPTRDKYGGISFGDIYWNIKNPEIDIDYINQIINLQGEICDSQKEINLSNIHSMFDMEKIFLWGYSNGAMCAFNMAMSIIRIKFAGICSMMGGYAGLAGYPSKIMESIIDKFDNNLSTNVPVIIITGSLDEYNPASQEAVKMLRDKNFTKVELIIIDGQKHSYPKNYEQRVWKFFVQNLSNF</sequence>
<evidence type="ECO:0000259" key="1">
    <source>
        <dbReference type="Pfam" id="PF02230"/>
    </source>
</evidence>
<evidence type="ECO:0000313" key="2">
    <source>
        <dbReference type="EMBL" id="BCS82820.1"/>
    </source>
</evidence>
<dbReference type="RefSeq" id="YP_010841428.1">
    <property type="nucleotide sequence ID" value="NC_079139.1"/>
</dbReference>
<dbReference type="InterPro" id="IPR003140">
    <property type="entry name" value="PLipase/COase/thioEstase"/>
</dbReference>
<reference evidence="2 3" key="1">
    <citation type="submission" date="2021-02" db="EMBL/GenBank/DDBJ databases">
        <title>Cotonvirus japonicus, which uses Golgi apparatus of host cells for its virion factory, phylogenetically links tailed tupanvirus and icosahedral mimivirus.</title>
        <authorList>
            <person name="Takahashi H."/>
            <person name="Fukaya S."/>
            <person name="Song C."/>
            <person name="Murata K."/>
            <person name="Takemura M."/>
        </authorList>
    </citation>
    <scope>NUCLEOTIDE SEQUENCE [LARGE SCALE GENOMIC DNA]</scope>
</reference>
<dbReference type="GeneID" id="80558025"/>
<proteinExistence type="predicted"/>
<evidence type="ECO:0000313" key="3">
    <source>
        <dbReference type="Proteomes" id="UP001321479"/>
    </source>
</evidence>
<dbReference type="EMBL" id="AP024483">
    <property type="protein sequence ID" value="BCS82820.1"/>
    <property type="molecule type" value="Genomic_DNA"/>
</dbReference>
<keyword evidence="3" id="KW-1185">Reference proteome</keyword>
<organism evidence="2 3">
    <name type="scientific">Cotonvirus japonicus</name>
    <dbReference type="NCBI Taxonomy" id="2811091"/>
    <lineage>
        <taxon>Viruses</taxon>
        <taxon>Varidnaviria</taxon>
        <taxon>Bamfordvirae</taxon>
        <taxon>Nucleocytoviricota</taxon>
        <taxon>Megaviricetes</taxon>
        <taxon>Imitervirales</taxon>
        <taxon>Mimiviridae</taxon>
        <taxon>Megamimivirinae</taxon>
        <taxon>Cotonvirus</taxon>
        <taxon>Cotonvirus japonicum</taxon>
    </lineage>
</organism>
<keyword evidence="2" id="KW-0378">Hydrolase</keyword>
<dbReference type="Proteomes" id="UP001321479">
    <property type="component" value="Segment"/>
</dbReference>
<name>A0ABM7NRP0_9VIRU</name>